<evidence type="ECO:0000256" key="7">
    <source>
        <dbReference type="ARBA" id="ARBA00023224"/>
    </source>
</evidence>
<keyword evidence="3 9" id="KW-1133">Transmembrane helix</keyword>
<gene>
    <name evidence="12 13" type="primary">LOC116307113</name>
</gene>
<evidence type="ECO:0000313" key="12">
    <source>
        <dbReference type="RefSeq" id="XP_031573121.1"/>
    </source>
</evidence>
<keyword evidence="5 9" id="KW-0472">Membrane</keyword>
<dbReference type="KEGG" id="aten:116307113"/>
<evidence type="ECO:0000256" key="4">
    <source>
        <dbReference type="ARBA" id="ARBA00023040"/>
    </source>
</evidence>
<protein>
    <submittedName>
        <fullName evidence="12 13">RYamide receptor-like</fullName>
    </submittedName>
</protein>
<dbReference type="Gene3D" id="1.20.1070.10">
    <property type="entry name" value="Rhodopsin 7-helix transmembrane proteins"/>
    <property type="match status" value="1"/>
</dbReference>
<dbReference type="SMART" id="SM01381">
    <property type="entry name" value="7TM_GPCR_Srsx"/>
    <property type="match status" value="1"/>
</dbReference>
<evidence type="ECO:0000313" key="11">
    <source>
        <dbReference type="Proteomes" id="UP000515163"/>
    </source>
</evidence>
<evidence type="ECO:0000313" key="13">
    <source>
        <dbReference type="RefSeq" id="XP_031573122.1"/>
    </source>
</evidence>
<dbReference type="PRINTS" id="PR00237">
    <property type="entry name" value="GPCRRHODOPSN"/>
</dbReference>
<dbReference type="OrthoDB" id="6376512at2759"/>
<proteinExistence type="inferred from homology"/>
<dbReference type="Proteomes" id="UP000515163">
    <property type="component" value="Unplaced"/>
</dbReference>
<sequence length="354" mass="39399">MNTTNGSVVKPNGTSSVGTYCVITYDSNTAKAIKIVALSVLMVISFVLNSLVIAVFAKTPSLQRTVNYFLVNMAASDLLISIAAIPKDILELSSGSTYWRVGGDFGHFLCILQSLLVDISAVVSILSMTCITIDRFCAVMMPLRVNLVPGKVRGFIIALIWVLSVVNYCYYFYTLRLDSDNQGNFICWMSFAPLDNTKMSTIVVTYVAVLFGCVPWILVAILYAAMIVGLKHARIQFEANDQNNVRLTRSTSVTRQAFVIVLVFGICFFPMSAIFLVIAHVFHFGCSPPYFAHLYFAAQFLMLSNAALNPCVCLFLSENYRNGLWKILKLNNLRRVYPGFALEEVREEPVTRVT</sequence>
<dbReference type="GeneID" id="116307113"/>
<keyword evidence="7 8" id="KW-0807">Transducer</keyword>
<organism evidence="11 12">
    <name type="scientific">Actinia tenebrosa</name>
    <name type="common">Australian red waratah sea anemone</name>
    <dbReference type="NCBI Taxonomy" id="6105"/>
    <lineage>
        <taxon>Eukaryota</taxon>
        <taxon>Metazoa</taxon>
        <taxon>Cnidaria</taxon>
        <taxon>Anthozoa</taxon>
        <taxon>Hexacorallia</taxon>
        <taxon>Actiniaria</taxon>
        <taxon>Actiniidae</taxon>
        <taxon>Actinia</taxon>
    </lineage>
</organism>
<evidence type="ECO:0000256" key="8">
    <source>
        <dbReference type="RuleBase" id="RU000688"/>
    </source>
</evidence>
<keyword evidence="2 8" id="KW-0812">Transmembrane</keyword>
<reference evidence="12 13" key="1">
    <citation type="submission" date="2025-04" db="UniProtKB">
        <authorList>
            <consortium name="RefSeq"/>
        </authorList>
    </citation>
    <scope>IDENTIFICATION</scope>
    <source>
        <tissue evidence="12 13">Tentacle</tissue>
    </source>
</reference>
<keyword evidence="11" id="KW-1185">Reference proteome</keyword>
<feature type="transmembrane region" description="Helical" evidence="9">
    <location>
        <begin position="294"/>
        <end position="316"/>
    </location>
</feature>
<evidence type="ECO:0000256" key="6">
    <source>
        <dbReference type="ARBA" id="ARBA00023170"/>
    </source>
</evidence>
<accession>A0A6P8J000</accession>
<evidence type="ECO:0000259" key="10">
    <source>
        <dbReference type="PROSITE" id="PS50262"/>
    </source>
</evidence>
<evidence type="ECO:0000256" key="9">
    <source>
        <dbReference type="SAM" id="Phobius"/>
    </source>
</evidence>
<evidence type="ECO:0000256" key="3">
    <source>
        <dbReference type="ARBA" id="ARBA00022989"/>
    </source>
</evidence>
<dbReference type="PROSITE" id="PS00237">
    <property type="entry name" value="G_PROTEIN_RECEP_F1_1"/>
    <property type="match status" value="1"/>
</dbReference>
<comment type="subcellular location">
    <subcellularLocation>
        <location evidence="1">Membrane</location>
        <topology evidence="1">Multi-pass membrane protein</topology>
    </subcellularLocation>
</comment>
<comment type="similarity">
    <text evidence="8">Belongs to the G-protein coupled receptor 1 family.</text>
</comment>
<feature type="transmembrane region" description="Helical" evidence="9">
    <location>
        <begin position="35"/>
        <end position="56"/>
    </location>
</feature>
<dbReference type="SUPFAM" id="SSF81321">
    <property type="entry name" value="Family A G protein-coupled receptor-like"/>
    <property type="match status" value="1"/>
</dbReference>
<feature type="transmembrane region" description="Helical" evidence="9">
    <location>
        <begin position="105"/>
        <end position="133"/>
    </location>
</feature>
<dbReference type="PANTHER" id="PTHR45695:SF9">
    <property type="entry name" value="LEUCOKININ RECEPTOR"/>
    <property type="match status" value="1"/>
</dbReference>
<evidence type="ECO:0000256" key="1">
    <source>
        <dbReference type="ARBA" id="ARBA00004141"/>
    </source>
</evidence>
<name>A0A6P8J000_ACTTE</name>
<evidence type="ECO:0000256" key="5">
    <source>
        <dbReference type="ARBA" id="ARBA00023136"/>
    </source>
</evidence>
<dbReference type="PANTHER" id="PTHR45695">
    <property type="entry name" value="LEUCOKININ RECEPTOR-RELATED"/>
    <property type="match status" value="1"/>
</dbReference>
<dbReference type="RefSeq" id="XP_031573122.1">
    <property type="nucleotide sequence ID" value="XM_031717262.1"/>
</dbReference>
<dbReference type="Pfam" id="PF00001">
    <property type="entry name" value="7tm_1"/>
    <property type="match status" value="1"/>
</dbReference>
<dbReference type="InterPro" id="IPR000276">
    <property type="entry name" value="GPCR_Rhodpsn"/>
</dbReference>
<dbReference type="PROSITE" id="PS50262">
    <property type="entry name" value="G_PROTEIN_RECEP_F1_2"/>
    <property type="match status" value="1"/>
</dbReference>
<feature type="domain" description="G-protein coupled receptors family 1 profile" evidence="10">
    <location>
        <begin position="48"/>
        <end position="313"/>
    </location>
</feature>
<dbReference type="AlphaFoldDB" id="A0A6P8J000"/>
<evidence type="ECO:0000256" key="2">
    <source>
        <dbReference type="ARBA" id="ARBA00022692"/>
    </source>
</evidence>
<dbReference type="RefSeq" id="XP_031573121.1">
    <property type="nucleotide sequence ID" value="XM_031717261.1"/>
</dbReference>
<dbReference type="GO" id="GO:0005886">
    <property type="term" value="C:plasma membrane"/>
    <property type="evidence" value="ECO:0007669"/>
    <property type="project" value="TreeGrafter"/>
</dbReference>
<keyword evidence="6 8" id="KW-0675">Receptor</keyword>
<dbReference type="GO" id="GO:0004930">
    <property type="term" value="F:G protein-coupled receptor activity"/>
    <property type="evidence" value="ECO:0007669"/>
    <property type="project" value="UniProtKB-KW"/>
</dbReference>
<dbReference type="CDD" id="cd00637">
    <property type="entry name" value="7tm_classA_rhodopsin-like"/>
    <property type="match status" value="1"/>
</dbReference>
<feature type="transmembrane region" description="Helical" evidence="9">
    <location>
        <begin position="203"/>
        <end position="228"/>
    </location>
</feature>
<keyword evidence="4 8" id="KW-0297">G-protein coupled receptor</keyword>
<feature type="transmembrane region" description="Helical" evidence="9">
    <location>
        <begin position="154"/>
        <end position="173"/>
    </location>
</feature>
<feature type="transmembrane region" description="Helical" evidence="9">
    <location>
        <begin position="257"/>
        <end position="282"/>
    </location>
</feature>
<dbReference type="InterPro" id="IPR017452">
    <property type="entry name" value="GPCR_Rhodpsn_7TM"/>
</dbReference>